<feature type="transmembrane region" description="Helical" evidence="1">
    <location>
        <begin position="37"/>
        <end position="55"/>
    </location>
</feature>
<dbReference type="RefSeq" id="WP_145980216.1">
    <property type="nucleotide sequence ID" value="NZ_CP011797.1"/>
</dbReference>
<evidence type="ECO:0000313" key="2">
    <source>
        <dbReference type="EMBL" id="ATX75802.1"/>
    </source>
</evidence>
<keyword evidence="3" id="KW-1185">Reference proteome</keyword>
<dbReference type="OrthoDB" id="6194040at2"/>
<dbReference type="KEGG" id="rfo:REIFOR_00634"/>
<gene>
    <name evidence="2" type="ORF">REIFOR_00634</name>
</gene>
<name>A0A2K8KM69_9GAMM</name>
<evidence type="ECO:0000313" key="3">
    <source>
        <dbReference type="Proteomes" id="UP000229757"/>
    </source>
</evidence>
<accession>A0A2K8KM69</accession>
<keyword evidence="1" id="KW-0472">Membrane</keyword>
<feature type="transmembrane region" description="Helical" evidence="1">
    <location>
        <begin position="137"/>
        <end position="161"/>
    </location>
</feature>
<dbReference type="AlphaFoldDB" id="A0A2K8KM69"/>
<evidence type="ECO:0000256" key="1">
    <source>
        <dbReference type="SAM" id="Phobius"/>
    </source>
</evidence>
<keyword evidence="1" id="KW-0812">Transmembrane</keyword>
<reference evidence="2 3" key="1">
    <citation type="journal article" date="2017" name="Environ. Microbiol.">
        <title>Genomic and physiological analyses of 'Reinekea forsetii' reveal a versatile opportunistic lifestyle during spring algae blooms.</title>
        <authorList>
            <person name="Avci B."/>
            <person name="Hahnke R.L."/>
            <person name="Chafee M."/>
            <person name="Fischer T."/>
            <person name="Gruber-Vodicka H."/>
            <person name="Tegetmeyer H.E."/>
            <person name="Harder J."/>
            <person name="Fuchs B.M."/>
            <person name="Amann R.I."/>
            <person name="Teeling H."/>
        </authorList>
    </citation>
    <scope>NUCLEOTIDE SEQUENCE [LARGE SCALE GENOMIC DNA]</scope>
    <source>
        <strain evidence="2 3">Hel1_31_D35</strain>
    </source>
</reference>
<proteinExistence type="predicted"/>
<organism evidence="2 3">
    <name type="scientific">Reinekea forsetii</name>
    <dbReference type="NCBI Taxonomy" id="1336806"/>
    <lineage>
        <taxon>Bacteria</taxon>
        <taxon>Pseudomonadati</taxon>
        <taxon>Pseudomonadota</taxon>
        <taxon>Gammaproteobacteria</taxon>
        <taxon>Oceanospirillales</taxon>
        <taxon>Saccharospirillaceae</taxon>
        <taxon>Reinekea</taxon>
    </lineage>
</organism>
<feature type="transmembrane region" description="Helical" evidence="1">
    <location>
        <begin position="173"/>
        <end position="193"/>
    </location>
</feature>
<keyword evidence="1" id="KW-1133">Transmembrane helix</keyword>
<dbReference type="Proteomes" id="UP000229757">
    <property type="component" value="Chromosome"/>
</dbReference>
<protein>
    <submittedName>
        <fullName evidence="2">Putative membrane protein</fullName>
    </submittedName>
</protein>
<feature type="transmembrane region" description="Helical" evidence="1">
    <location>
        <begin position="67"/>
        <end position="95"/>
    </location>
</feature>
<dbReference type="EMBL" id="CP011797">
    <property type="protein sequence ID" value="ATX75802.1"/>
    <property type="molecule type" value="Genomic_DNA"/>
</dbReference>
<sequence>MVKSVLSLITLSVGIVLLWLNPNWVHLVTQSLGISPLLALIIVCLLYSLILMLPFMPGMEIGVMIMLLFGAPGIIGAWLATVVGLSLAFLLGAYFKRSAPIQRLLGKLARISAPEGPPTWRQHLVAFGLSRMANHPYLSVALLFNIPGNILIGGGGGIALSAGALSTMQVHRFALTVALASSLIPFLMLTGLLTL</sequence>